<reference evidence="4 5" key="1">
    <citation type="journal article" date="2016" name="Nat. Commun.">
        <title>Ectomycorrhizal ecology is imprinted in the genome of the dominant symbiotic fungus Cenococcum geophilum.</title>
        <authorList>
            <consortium name="DOE Joint Genome Institute"/>
            <person name="Peter M."/>
            <person name="Kohler A."/>
            <person name="Ohm R.A."/>
            <person name="Kuo A."/>
            <person name="Krutzmann J."/>
            <person name="Morin E."/>
            <person name="Arend M."/>
            <person name="Barry K.W."/>
            <person name="Binder M."/>
            <person name="Choi C."/>
            <person name="Clum A."/>
            <person name="Copeland A."/>
            <person name="Grisel N."/>
            <person name="Haridas S."/>
            <person name="Kipfer T."/>
            <person name="LaButti K."/>
            <person name="Lindquist E."/>
            <person name="Lipzen A."/>
            <person name="Maire R."/>
            <person name="Meier B."/>
            <person name="Mihaltcheva S."/>
            <person name="Molinier V."/>
            <person name="Murat C."/>
            <person name="Poggeler S."/>
            <person name="Quandt C.A."/>
            <person name="Sperisen C."/>
            <person name="Tritt A."/>
            <person name="Tisserant E."/>
            <person name="Crous P.W."/>
            <person name="Henrissat B."/>
            <person name="Nehls U."/>
            <person name="Egli S."/>
            <person name="Spatafora J.W."/>
            <person name="Grigoriev I.V."/>
            <person name="Martin F.M."/>
        </authorList>
    </citation>
    <scope>NUCLEOTIDE SEQUENCE [LARGE SCALE GENOMIC DNA]</scope>
    <source>
        <strain evidence="4 5">CBS 207.34</strain>
    </source>
</reference>
<evidence type="ECO:0000313" key="4">
    <source>
        <dbReference type="EMBL" id="OCL02574.1"/>
    </source>
</evidence>
<keyword evidence="1" id="KW-0677">Repeat</keyword>
<dbReference type="AlphaFoldDB" id="A0A8E2EPP4"/>
<dbReference type="PRINTS" id="PR01415">
    <property type="entry name" value="ANKYRIN"/>
</dbReference>
<proteinExistence type="predicted"/>
<feature type="repeat" description="ANK" evidence="3">
    <location>
        <begin position="23"/>
        <end position="55"/>
    </location>
</feature>
<dbReference type="OrthoDB" id="539213at2759"/>
<evidence type="ECO:0000313" key="5">
    <source>
        <dbReference type="Proteomes" id="UP000250140"/>
    </source>
</evidence>
<keyword evidence="5" id="KW-1185">Reference proteome</keyword>
<feature type="repeat" description="ANK" evidence="3">
    <location>
        <begin position="56"/>
        <end position="87"/>
    </location>
</feature>
<dbReference type="SMART" id="SM00248">
    <property type="entry name" value="ANK"/>
    <property type="match status" value="2"/>
</dbReference>
<dbReference type="EMBL" id="KV750927">
    <property type="protein sequence ID" value="OCL02574.1"/>
    <property type="molecule type" value="Genomic_DNA"/>
</dbReference>
<dbReference type="PROSITE" id="PS50297">
    <property type="entry name" value="ANK_REP_REGION"/>
    <property type="match status" value="2"/>
</dbReference>
<gene>
    <name evidence="4" type="ORF">AOQ84DRAFT_268683</name>
</gene>
<evidence type="ECO:0000256" key="2">
    <source>
        <dbReference type="ARBA" id="ARBA00023043"/>
    </source>
</evidence>
<dbReference type="InterPro" id="IPR036770">
    <property type="entry name" value="Ankyrin_rpt-contain_sf"/>
</dbReference>
<dbReference type="Pfam" id="PF12796">
    <property type="entry name" value="Ank_2"/>
    <property type="match status" value="1"/>
</dbReference>
<dbReference type="Proteomes" id="UP000250140">
    <property type="component" value="Unassembled WGS sequence"/>
</dbReference>
<accession>A0A8E2EPP4</accession>
<dbReference type="PANTHER" id="PTHR24198:SF165">
    <property type="entry name" value="ANKYRIN REPEAT-CONTAINING PROTEIN-RELATED"/>
    <property type="match status" value="1"/>
</dbReference>
<feature type="non-terminal residue" evidence="4">
    <location>
        <position position="87"/>
    </location>
</feature>
<feature type="non-terminal residue" evidence="4">
    <location>
        <position position="1"/>
    </location>
</feature>
<dbReference type="PANTHER" id="PTHR24198">
    <property type="entry name" value="ANKYRIN REPEAT AND PROTEIN KINASE DOMAIN-CONTAINING PROTEIN"/>
    <property type="match status" value="1"/>
</dbReference>
<name>A0A8E2EPP4_9PEZI</name>
<dbReference type="Gene3D" id="1.25.40.20">
    <property type="entry name" value="Ankyrin repeat-containing domain"/>
    <property type="match status" value="2"/>
</dbReference>
<evidence type="ECO:0000256" key="3">
    <source>
        <dbReference type="PROSITE-ProRule" id="PRU00023"/>
    </source>
</evidence>
<dbReference type="PROSITE" id="PS50088">
    <property type="entry name" value="ANK_REPEAT"/>
    <property type="match status" value="3"/>
</dbReference>
<feature type="repeat" description="ANK" evidence="3">
    <location>
        <begin position="1"/>
        <end position="21"/>
    </location>
</feature>
<organism evidence="4 5">
    <name type="scientific">Glonium stellatum</name>
    <dbReference type="NCBI Taxonomy" id="574774"/>
    <lineage>
        <taxon>Eukaryota</taxon>
        <taxon>Fungi</taxon>
        <taxon>Dikarya</taxon>
        <taxon>Ascomycota</taxon>
        <taxon>Pezizomycotina</taxon>
        <taxon>Dothideomycetes</taxon>
        <taxon>Pleosporomycetidae</taxon>
        <taxon>Gloniales</taxon>
        <taxon>Gloniaceae</taxon>
        <taxon>Glonium</taxon>
    </lineage>
</organism>
<dbReference type="SUPFAM" id="SSF48403">
    <property type="entry name" value="Ankyrin repeat"/>
    <property type="match status" value="1"/>
</dbReference>
<evidence type="ECO:0000256" key="1">
    <source>
        <dbReference type="ARBA" id="ARBA00022737"/>
    </source>
</evidence>
<dbReference type="InterPro" id="IPR002110">
    <property type="entry name" value="Ankyrin_rpt"/>
</dbReference>
<protein>
    <submittedName>
        <fullName evidence="4">Ankyrin</fullName>
    </submittedName>
</protein>
<keyword evidence="2 3" id="KW-0040">ANK repeat</keyword>
<sequence>GYEKVLEVLLEHGADINATDNQFAQMALFLAAENGHNVLTQLALDKGANINTTSEDKQTALHLAVKNGRRELIKLLLDKGANINARD</sequence>